<protein>
    <submittedName>
        <fullName evidence="1">Uncharacterized protein</fullName>
    </submittedName>
</protein>
<reference evidence="1 2" key="1">
    <citation type="submission" date="2024-08" db="EMBL/GenBank/DDBJ databases">
        <authorList>
            <person name="Cucini C."/>
            <person name="Frati F."/>
        </authorList>
    </citation>
    <scope>NUCLEOTIDE SEQUENCE [LARGE SCALE GENOMIC DNA]</scope>
</reference>
<comment type="caution">
    <text evidence="1">The sequence shown here is derived from an EMBL/GenBank/DDBJ whole genome shotgun (WGS) entry which is preliminary data.</text>
</comment>
<organism evidence="1 2">
    <name type="scientific">Orchesella dallaii</name>
    <dbReference type="NCBI Taxonomy" id="48710"/>
    <lineage>
        <taxon>Eukaryota</taxon>
        <taxon>Metazoa</taxon>
        <taxon>Ecdysozoa</taxon>
        <taxon>Arthropoda</taxon>
        <taxon>Hexapoda</taxon>
        <taxon>Collembola</taxon>
        <taxon>Entomobryomorpha</taxon>
        <taxon>Entomobryoidea</taxon>
        <taxon>Orchesellidae</taxon>
        <taxon>Orchesellinae</taxon>
        <taxon>Orchesella</taxon>
    </lineage>
</organism>
<gene>
    <name evidence="1" type="ORF">ODALV1_LOCUS18708</name>
</gene>
<accession>A0ABP1RBI9</accession>
<dbReference type="Proteomes" id="UP001642540">
    <property type="component" value="Unassembled WGS sequence"/>
</dbReference>
<evidence type="ECO:0000313" key="1">
    <source>
        <dbReference type="EMBL" id="CAL8119760.1"/>
    </source>
</evidence>
<name>A0ABP1RBI9_9HEXA</name>
<evidence type="ECO:0000313" key="2">
    <source>
        <dbReference type="Proteomes" id="UP001642540"/>
    </source>
</evidence>
<keyword evidence="2" id="KW-1185">Reference proteome</keyword>
<dbReference type="EMBL" id="CAXLJM020000061">
    <property type="protein sequence ID" value="CAL8119760.1"/>
    <property type="molecule type" value="Genomic_DNA"/>
</dbReference>
<sequence>MSESGPSSAGGVADDLRLHIQSCRRGAPMQTKAAVEEQVSSLMSETGIVYKFLKGKWKVYDSDKPYFKSFCICDEAKLVKVDKPTDVKEIKQKHFQEPSNLLGETQLLTRSPVVSNKRT</sequence>
<proteinExistence type="predicted"/>